<feature type="active site" description="Phosphocysteine intermediate; for EIIB activity" evidence="11">
    <location>
        <position position="26"/>
    </location>
</feature>
<dbReference type="InterPro" id="IPR011055">
    <property type="entry name" value="Dup_hybrid_motif"/>
</dbReference>
<dbReference type="Gene3D" id="3.30.1360.60">
    <property type="entry name" value="Glucose permease domain IIB"/>
    <property type="match status" value="1"/>
</dbReference>
<dbReference type="InterPro" id="IPR036878">
    <property type="entry name" value="Glu_permease_IIB"/>
</dbReference>
<dbReference type="InterPro" id="IPR001996">
    <property type="entry name" value="PTS_IIB_1"/>
</dbReference>
<keyword evidence="2" id="KW-0813">Transport</keyword>
<evidence type="ECO:0000256" key="2">
    <source>
        <dbReference type="ARBA" id="ARBA00022448"/>
    </source>
</evidence>
<proteinExistence type="predicted"/>
<dbReference type="PANTHER" id="PTHR30175">
    <property type="entry name" value="PHOSPHOTRANSFERASE SYSTEM TRANSPORT PROTEIN"/>
    <property type="match status" value="1"/>
</dbReference>
<feature type="transmembrane region" description="Helical" evidence="12">
    <location>
        <begin position="298"/>
        <end position="322"/>
    </location>
</feature>
<feature type="domain" description="PTS EIIC type-1" evidence="15">
    <location>
        <begin position="119"/>
        <end position="475"/>
    </location>
</feature>
<evidence type="ECO:0000313" key="16">
    <source>
        <dbReference type="EMBL" id="CDS83564.1"/>
    </source>
</evidence>
<evidence type="ECO:0000256" key="6">
    <source>
        <dbReference type="ARBA" id="ARBA00022683"/>
    </source>
</evidence>
<dbReference type="Pfam" id="PF02378">
    <property type="entry name" value="PTS_EIIC"/>
    <property type="match status" value="1"/>
</dbReference>
<evidence type="ECO:0000313" key="17">
    <source>
        <dbReference type="EMBL" id="CDS83660.1"/>
    </source>
</evidence>
<evidence type="ECO:0000256" key="4">
    <source>
        <dbReference type="ARBA" id="ARBA00022597"/>
    </source>
</evidence>
<feature type="transmembrane region" description="Helical" evidence="12">
    <location>
        <begin position="435"/>
        <end position="461"/>
    </location>
</feature>
<protein>
    <submittedName>
        <fullName evidence="17">PTS system, sucrose-specific IIABC component</fullName>
        <ecNumber evidence="17">2.7.1.69</ecNumber>
    </submittedName>
</protein>
<evidence type="ECO:0000256" key="10">
    <source>
        <dbReference type="ARBA" id="ARBA00023136"/>
    </source>
</evidence>
<gene>
    <name evidence="18" type="ORF">BN1095_550032</name>
    <name evidence="16" type="ORF">BN1096_180095</name>
    <name evidence="17" type="ORF">BN1097_160097</name>
</gene>
<dbReference type="GO" id="GO:0008982">
    <property type="term" value="F:protein-N(PI)-phosphohistidine-sugar phosphotransferase activity"/>
    <property type="evidence" value="ECO:0007669"/>
    <property type="project" value="InterPro"/>
</dbReference>
<keyword evidence="5 17" id="KW-0808">Transferase</keyword>
<dbReference type="InterPro" id="IPR018113">
    <property type="entry name" value="PTrfase_EIIB_Cys"/>
</dbReference>
<dbReference type="Pfam" id="PF00367">
    <property type="entry name" value="PTS_EIIB"/>
    <property type="match status" value="1"/>
</dbReference>
<feature type="transmembrane region" description="Helical" evidence="12">
    <location>
        <begin position="334"/>
        <end position="356"/>
    </location>
</feature>
<evidence type="ECO:0000256" key="7">
    <source>
        <dbReference type="ARBA" id="ARBA00022692"/>
    </source>
</evidence>
<dbReference type="Gene3D" id="2.70.70.10">
    <property type="entry name" value="Glucose Permease (Domain IIA)"/>
    <property type="match status" value="1"/>
</dbReference>
<dbReference type="EC" id="2.7.1.69" evidence="17"/>
<dbReference type="PROSITE" id="PS01035">
    <property type="entry name" value="PTS_EIIB_TYPE_1_CYS"/>
    <property type="match status" value="1"/>
</dbReference>
<feature type="transmembrane region" description="Helical" evidence="12">
    <location>
        <begin position="108"/>
        <end position="128"/>
    </location>
</feature>
<dbReference type="PROSITE" id="PS51093">
    <property type="entry name" value="PTS_EIIA_TYPE_1"/>
    <property type="match status" value="1"/>
</dbReference>
<comment type="subcellular location">
    <subcellularLocation>
        <location evidence="1">Cell membrane</location>
        <topology evidence="1">Multi-pass membrane protein</topology>
    </subcellularLocation>
</comment>
<dbReference type="FunFam" id="2.70.70.10:FF:000001">
    <property type="entry name" value="PTS system glucose-specific IIA component"/>
    <property type="match status" value="1"/>
</dbReference>
<dbReference type="InterPro" id="IPR013013">
    <property type="entry name" value="PTS_EIIC_1"/>
</dbReference>
<feature type="transmembrane region" description="Helical" evidence="12">
    <location>
        <begin position="184"/>
        <end position="202"/>
    </location>
</feature>
<evidence type="ECO:0000256" key="5">
    <source>
        <dbReference type="ARBA" id="ARBA00022679"/>
    </source>
</evidence>
<evidence type="ECO:0000259" key="15">
    <source>
        <dbReference type="PROSITE" id="PS51103"/>
    </source>
</evidence>
<dbReference type="NCBIfam" id="TIGR00830">
    <property type="entry name" value="PTBA"/>
    <property type="match status" value="1"/>
</dbReference>
<name>A0A069A5I4_CLODI</name>
<organism evidence="17">
    <name type="scientific">Clostridioides difficile</name>
    <name type="common">Peptoclostridium difficile</name>
    <dbReference type="NCBI Taxonomy" id="1496"/>
    <lineage>
        <taxon>Bacteria</taxon>
        <taxon>Bacillati</taxon>
        <taxon>Bacillota</taxon>
        <taxon>Clostridia</taxon>
        <taxon>Peptostreptococcales</taxon>
        <taxon>Peptostreptococcaceae</taxon>
        <taxon>Clostridioides</taxon>
    </lineage>
</organism>
<evidence type="ECO:0000256" key="8">
    <source>
        <dbReference type="ARBA" id="ARBA00022777"/>
    </source>
</evidence>
<dbReference type="AlphaFoldDB" id="A0A069A5I4"/>
<evidence type="ECO:0000256" key="3">
    <source>
        <dbReference type="ARBA" id="ARBA00022475"/>
    </source>
</evidence>
<evidence type="ECO:0000313" key="18">
    <source>
        <dbReference type="EMBL" id="CDT53473.1"/>
    </source>
</evidence>
<dbReference type="PANTHER" id="PTHR30175:SF7">
    <property type="entry name" value="NEGATIVE REGULATOR OF SACY ACTIVITY"/>
    <property type="match status" value="1"/>
</dbReference>
<dbReference type="RefSeq" id="WP_021366144.1">
    <property type="nucleotide sequence ID" value="NZ_BBYB01000040.1"/>
</dbReference>
<evidence type="ECO:0000259" key="13">
    <source>
        <dbReference type="PROSITE" id="PS51093"/>
    </source>
</evidence>
<keyword evidence="3" id="KW-1003">Cell membrane</keyword>
<keyword evidence="6" id="KW-0598">Phosphotransferase system</keyword>
<keyword evidence="8" id="KW-0418">Kinase</keyword>
<dbReference type="SUPFAM" id="SSF51261">
    <property type="entry name" value="Duplicated hybrid motif"/>
    <property type="match status" value="1"/>
</dbReference>
<reference evidence="17" key="1">
    <citation type="submission" date="2014-07" db="EMBL/GenBank/DDBJ databases">
        <authorList>
            <person name="Monot Marc"/>
        </authorList>
    </citation>
    <scope>NUCLEOTIDE SEQUENCE</scope>
    <source>
        <strain evidence="18">7032989</strain>
        <strain evidence="17">7032994</strain>
    </source>
</reference>
<accession>A0A069A5I4</accession>
<dbReference type="EMBL" id="LK933238">
    <property type="protein sequence ID" value="CDT53473.1"/>
    <property type="molecule type" value="Genomic_DNA"/>
</dbReference>
<dbReference type="EMBL" id="LK932350">
    <property type="protein sequence ID" value="CDS83660.1"/>
    <property type="molecule type" value="Genomic_DNA"/>
</dbReference>
<evidence type="ECO:0000256" key="12">
    <source>
        <dbReference type="SAM" id="Phobius"/>
    </source>
</evidence>
<dbReference type="InterPro" id="IPR001127">
    <property type="entry name" value="PTS_EIIA_1_perm"/>
</dbReference>
<keyword evidence="9 12" id="KW-1133">Transmembrane helix</keyword>
<evidence type="ECO:0000256" key="1">
    <source>
        <dbReference type="ARBA" id="ARBA00004651"/>
    </source>
</evidence>
<keyword evidence="10 12" id="KW-0472">Membrane</keyword>
<keyword evidence="4" id="KW-0762">Sugar transport</keyword>
<dbReference type="GO" id="GO:0005886">
    <property type="term" value="C:plasma membrane"/>
    <property type="evidence" value="ECO:0007669"/>
    <property type="project" value="UniProtKB-SubCell"/>
</dbReference>
<feature type="transmembrane region" description="Helical" evidence="12">
    <location>
        <begin position="214"/>
        <end position="242"/>
    </location>
</feature>
<dbReference type="InterPro" id="IPR003352">
    <property type="entry name" value="PTS_EIIC"/>
</dbReference>
<dbReference type="GO" id="GO:0016301">
    <property type="term" value="F:kinase activity"/>
    <property type="evidence" value="ECO:0007669"/>
    <property type="project" value="UniProtKB-KW"/>
</dbReference>
<dbReference type="InterPro" id="IPR050558">
    <property type="entry name" value="PTS_Sugar-Specific_Components"/>
</dbReference>
<dbReference type="FunFam" id="3.30.1360.60:FF:000001">
    <property type="entry name" value="PTS system glucose-specific IIBC component PtsG"/>
    <property type="match status" value="1"/>
</dbReference>
<keyword evidence="7 12" id="KW-0812">Transmembrane</keyword>
<feature type="transmembrane region" description="Helical" evidence="12">
    <location>
        <begin position="148"/>
        <end position="172"/>
    </location>
</feature>
<feature type="domain" description="PTS EIIB type-1" evidence="14">
    <location>
        <begin position="4"/>
        <end position="87"/>
    </location>
</feature>
<feature type="domain" description="PTS EIIA type-1" evidence="13">
    <location>
        <begin position="499"/>
        <end position="602"/>
    </location>
</feature>
<evidence type="ECO:0000256" key="11">
    <source>
        <dbReference type="PROSITE-ProRule" id="PRU00421"/>
    </source>
</evidence>
<evidence type="ECO:0000256" key="9">
    <source>
        <dbReference type="ARBA" id="ARBA00022989"/>
    </source>
</evidence>
<dbReference type="PROSITE" id="PS51098">
    <property type="entry name" value="PTS_EIIB_TYPE_1"/>
    <property type="match status" value="1"/>
</dbReference>
<feature type="transmembrane region" description="Helical" evidence="12">
    <location>
        <begin position="254"/>
        <end position="278"/>
    </location>
</feature>
<sequence>MNKYNKIANELIKIIGEDNIISITHCATRLRVMVKDREIINDKKVEKVDEVKGVFFTSGQYQIILGTGIVNKVYAEVEKMGLKTLSKKEQDELVKNNETGFKKVMRTLADIFVPIIPVIAATGLFLGLKGCLFNDNVLGLLGMSSANIPLYIQTLVSVLTETAFAFLPAIIVWSAFKVFGGTPVIGLVIGLMLVSPILPNAYSVADPSNEIEAIMAFGFIPIVGCQGSVLTAIVTAFIGANLEKWFRKHMPNVLDLIFTPFFVMLITMLVILLGVGPIMHTIELKMVDIISLLIDLPLGIGGFIIGFTYPLAVITGLHHTYVMIETSLLANTGFNALITLCAMYGFANIGTCLAFMKKSKNNQVKQTAVGAMLSQLFGISEPVLFGIQLRYNLKPLIIMCASSGLGAAILSILHIQSNSYGLAVLPSYLMYIYDGYNLITYLLVSIFVVAFCFIVTCLFGVPKEAINEDEDEELVFNENNENFVSPAKGKIVALENVPDETFSKKMLGDGFAIDIIDGKIVSPISGKLETVFSSGHAFGIKGTNGEVLIHVGIDTVALNGDGFDVAVKQGDMVKQGDVLVNVDLKRIHELGKSTLTMVLFPDGKKVNILDINKDVKIGQRICVE</sequence>
<dbReference type="EMBL" id="LK932467">
    <property type="protein sequence ID" value="CDS83564.1"/>
    <property type="molecule type" value="Genomic_DNA"/>
</dbReference>
<dbReference type="GO" id="GO:0009401">
    <property type="term" value="P:phosphoenolpyruvate-dependent sugar phosphotransferase system"/>
    <property type="evidence" value="ECO:0007669"/>
    <property type="project" value="UniProtKB-KW"/>
</dbReference>
<dbReference type="CDD" id="cd00212">
    <property type="entry name" value="PTS_IIB_glc"/>
    <property type="match status" value="1"/>
</dbReference>
<dbReference type="GO" id="GO:0015771">
    <property type="term" value="P:trehalose transport"/>
    <property type="evidence" value="ECO:0007669"/>
    <property type="project" value="TreeGrafter"/>
</dbReference>
<evidence type="ECO:0000259" key="14">
    <source>
        <dbReference type="PROSITE" id="PS51098"/>
    </source>
</evidence>
<dbReference type="GO" id="GO:0090589">
    <property type="term" value="F:protein-phosphocysteine-trehalose phosphotransferase system transporter activity"/>
    <property type="evidence" value="ECO:0007669"/>
    <property type="project" value="TreeGrafter"/>
</dbReference>
<dbReference type="Pfam" id="PF00358">
    <property type="entry name" value="PTS_EIIA_1"/>
    <property type="match status" value="1"/>
</dbReference>
<dbReference type="PROSITE" id="PS51103">
    <property type="entry name" value="PTS_EIIC_TYPE_1"/>
    <property type="match status" value="1"/>
</dbReference>
<dbReference type="SUPFAM" id="SSF55604">
    <property type="entry name" value="Glucose permease domain IIB"/>
    <property type="match status" value="1"/>
</dbReference>
<feature type="transmembrane region" description="Helical" evidence="12">
    <location>
        <begin position="396"/>
        <end position="415"/>
    </location>
</feature>